<dbReference type="EMBL" id="CAJZBQ010000064">
    <property type="protein sequence ID" value="CAG9336267.1"/>
    <property type="molecule type" value="Genomic_DNA"/>
</dbReference>
<name>A0AAU9KDA0_9CILI</name>
<comment type="similarity">
    <text evidence="7">Belongs to the protein kinase superfamily.</text>
</comment>
<dbReference type="PANTHER" id="PTHR11584:SF369">
    <property type="entry name" value="MITOGEN-ACTIVATED PROTEIN KINASE KINASE KINASE 19-RELATED"/>
    <property type="match status" value="1"/>
</dbReference>
<keyword evidence="5 6" id="KW-0067">ATP-binding</keyword>
<keyword evidence="1 7" id="KW-0723">Serine/threonine-protein kinase</keyword>
<keyword evidence="8" id="KW-0175">Coiled coil</keyword>
<keyword evidence="3 6" id="KW-0547">Nucleotide-binding</keyword>
<dbReference type="InterPro" id="IPR001245">
    <property type="entry name" value="Ser-Thr/Tyr_kinase_cat_dom"/>
</dbReference>
<feature type="coiled-coil region" evidence="8">
    <location>
        <begin position="96"/>
        <end position="123"/>
    </location>
</feature>
<feature type="binding site" evidence="6">
    <location>
        <position position="95"/>
    </location>
    <ligand>
        <name>ATP</name>
        <dbReference type="ChEBI" id="CHEBI:30616"/>
    </ligand>
</feature>
<dbReference type="CDD" id="cd06606">
    <property type="entry name" value="STKc_MAPKKK"/>
    <property type="match status" value="1"/>
</dbReference>
<keyword evidence="2" id="KW-0808">Transferase</keyword>
<evidence type="ECO:0000259" key="9">
    <source>
        <dbReference type="PROSITE" id="PS50011"/>
    </source>
</evidence>
<dbReference type="PROSITE" id="PS00108">
    <property type="entry name" value="PROTEIN_KINASE_ST"/>
    <property type="match status" value="1"/>
</dbReference>
<evidence type="ECO:0000256" key="1">
    <source>
        <dbReference type="ARBA" id="ARBA00022527"/>
    </source>
</evidence>
<dbReference type="PROSITE" id="PS50011">
    <property type="entry name" value="PROTEIN_KINASE_DOM"/>
    <property type="match status" value="1"/>
</dbReference>
<dbReference type="Gene3D" id="1.10.510.10">
    <property type="entry name" value="Transferase(Phosphotransferase) domain 1"/>
    <property type="match status" value="1"/>
</dbReference>
<dbReference type="SUPFAM" id="SSF56112">
    <property type="entry name" value="Protein kinase-like (PK-like)"/>
    <property type="match status" value="1"/>
</dbReference>
<keyword evidence="11" id="KW-1185">Reference proteome</keyword>
<gene>
    <name evidence="10" type="ORF">BSTOLATCC_MIC66147</name>
</gene>
<evidence type="ECO:0000256" key="8">
    <source>
        <dbReference type="SAM" id="Coils"/>
    </source>
</evidence>
<evidence type="ECO:0000256" key="4">
    <source>
        <dbReference type="ARBA" id="ARBA00022777"/>
    </source>
</evidence>
<accession>A0AAU9KDA0</accession>
<evidence type="ECO:0000256" key="2">
    <source>
        <dbReference type="ARBA" id="ARBA00022679"/>
    </source>
</evidence>
<dbReference type="Proteomes" id="UP001162131">
    <property type="component" value="Unassembled WGS sequence"/>
</dbReference>
<dbReference type="SMART" id="SM00220">
    <property type="entry name" value="S_TKc"/>
    <property type="match status" value="1"/>
</dbReference>
<dbReference type="InterPro" id="IPR011009">
    <property type="entry name" value="Kinase-like_dom_sf"/>
</dbReference>
<dbReference type="InterPro" id="IPR017441">
    <property type="entry name" value="Protein_kinase_ATP_BS"/>
</dbReference>
<comment type="caution">
    <text evidence="10">The sequence shown here is derived from an EMBL/GenBank/DDBJ whole genome shotgun (WGS) entry which is preliminary data.</text>
</comment>
<dbReference type="Pfam" id="PF00069">
    <property type="entry name" value="Pkinase"/>
    <property type="match status" value="1"/>
</dbReference>
<protein>
    <recommendedName>
        <fullName evidence="9">Protein kinase domain-containing protein</fullName>
    </recommendedName>
</protein>
<dbReference type="InterPro" id="IPR000719">
    <property type="entry name" value="Prot_kinase_dom"/>
</dbReference>
<sequence>MGSSCCSTKSAVEVSPNKVRTLKRSNTGNSVADMAKMKRSQLFYSEGSESTFADVSSSRMGKMIKWRRGDLIGEGAYAKVYQGMNLDTGELIAIKHLETTEDIKKIEKEYLNLKKEILLLKMLDHPNIVRYYQTDLSEDMDELDIILEYVSGGSLQKILQKYGGLSEEIIKHYGQQLLEGLAYLHENFVIHRDLKSANVLIASTGQVKLSDFGSSRQFEELGTKVSKSLKGSPYWMAPEIVMREGHSYSADIWSYGCLLIEIASGRPPWSDFTRDAKEVLRLISLSHSLPTIPKVSQSLQDLILKCLNRDPQLRPSARELLRHDFFRAIEDETVTSTIPVKSEQRSLQKESLILD</sequence>
<evidence type="ECO:0000256" key="7">
    <source>
        <dbReference type="RuleBase" id="RU000304"/>
    </source>
</evidence>
<evidence type="ECO:0000313" key="10">
    <source>
        <dbReference type="EMBL" id="CAG9336267.1"/>
    </source>
</evidence>
<dbReference type="PANTHER" id="PTHR11584">
    <property type="entry name" value="SERINE/THREONINE PROTEIN KINASE"/>
    <property type="match status" value="1"/>
</dbReference>
<evidence type="ECO:0000256" key="3">
    <source>
        <dbReference type="ARBA" id="ARBA00022741"/>
    </source>
</evidence>
<reference evidence="10" key="1">
    <citation type="submission" date="2021-09" db="EMBL/GenBank/DDBJ databases">
        <authorList>
            <consortium name="AG Swart"/>
            <person name="Singh M."/>
            <person name="Singh A."/>
            <person name="Seah K."/>
            <person name="Emmerich C."/>
        </authorList>
    </citation>
    <scope>NUCLEOTIDE SEQUENCE</scope>
    <source>
        <strain evidence="10">ATCC30299</strain>
    </source>
</reference>
<dbReference type="Gene3D" id="3.30.200.20">
    <property type="entry name" value="Phosphorylase Kinase, domain 1"/>
    <property type="match status" value="1"/>
</dbReference>
<dbReference type="PRINTS" id="PR00109">
    <property type="entry name" value="TYRKINASE"/>
</dbReference>
<dbReference type="GO" id="GO:0004674">
    <property type="term" value="F:protein serine/threonine kinase activity"/>
    <property type="evidence" value="ECO:0007669"/>
    <property type="project" value="UniProtKB-KW"/>
</dbReference>
<proteinExistence type="inferred from homology"/>
<feature type="domain" description="Protein kinase" evidence="9">
    <location>
        <begin position="66"/>
        <end position="326"/>
    </location>
</feature>
<evidence type="ECO:0000256" key="6">
    <source>
        <dbReference type="PROSITE-ProRule" id="PRU10141"/>
    </source>
</evidence>
<dbReference type="AlphaFoldDB" id="A0AAU9KDA0"/>
<dbReference type="PROSITE" id="PS00107">
    <property type="entry name" value="PROTEIN_KINASE_ATP"/>
    <property type="match status" value="1"/>
</dbReference>
<evidence type="ECO:0000256" key="5">
    <source>
        <dbReference type="ARBA" id="ARBA00022840"/>
    </source>
</evidence>
<organism evidence="10 11">
    <name type="scientific">Blepharisma stoltei</name>
    <dbReference type="NCBI Taxonomy" id="1481888"/>
    <lineage>
        <taxon>Eukaryota</taxon>
        <taxon>Sar</taxon>
        <taxon>Alveolata</taxon>
        <taxon>Ciliophora</taxon>
        <taxon>Postciliodesmatophora</taxon>
        <taxon>Heterotrichea</taxon>
        <taxon>Heterotrichida</taxon>
        <taxon>Blepharismidae</taxon>
        <taxon>Blepharisma</taxon>
    </lineage>
</organism>
<dbReference type="InterPro" id="IPR008271">
    <property type="entry name" value="Ser/Thr_kinase_AS"/>
</dbReference>
<keyword evidence="4" id="KW-0418">Kinase</keyword>
<dbReference type="GO" id="GO:0005524">
    <property type="term" value="F:ATP binding"/>
    <property type="evidence" value="ECO:0007669"/>
    <property type="project" value="UniProtKB-UniRule"/>
</dbReference>
<evidence type="ECO:0000313" key="11">
    <source>
        <dbReference type="Proteomes" id="UP001162131"/>
    </source>
</evidence>